<proteinExistence type="predicted"/>
<reference evidence="1 2" key="1">
    <citation type="journal article" date="2015" name="Nature">
        <title>rRNA introns, odd ribosomes, and small enigmatic genomes across a large radiation of phyla.</title>
        <authorList>
            <person name="Brown C.T."/>
            <person name="Hug L.A."/>
            <person name="Thomas B.C."/>
            <person name="Sharon I."/>
            <person name="Castelle C.J."/>
            <person name="Singh A."/>
            <person name="Wilkins M.J."/>
            <person name="Williams K.H."/>
            <person name="Banfield J.F."/>
        </authorList>
    </citation>
    <scope>NUCLEOTIDE SEQUENCE [LARGE SCALE GENOMIC DNA]</scope>
</reference>
<gene>
    <name evidence="1" type="ORF">UT28_C0001G0802</name>
</gene>
<protein>
    <submittedName>
        <fullName evidence="1">Uncharacterized protein</fullName>
    </submittedName>
</protein>
<dbReference type="AlphaFoldDB" id="A0A0G4B6E5"/>
<dbReference type="KEGG" id="bbgw:UT28_C0001G0802"/>
<evidence type="ECO:0000313" key="2">
    <source>
        <dbReference type="Proteomes" id="UP000035648"/>
    </source>
</evidence>
<sequence length="188" mass="21732">MKLFWKIALDGLPVITSLLEAKDGEFFKIIIDEETADRVIVKAKHCYHYDCRQLVYSFYFYGKGKNIKLLTREISRELGTPLISYSTPDKQMQEVIWLSEYCGSPRSIYERTIPSEVFDEIVARNGLSLFEVETLCQFLAESEIQTRGCDRILSYCELDLTLPSSVRTNRIYDAALEIERAFELINAS</sequence>
<organism evidence="1 2">
    <name type="scientific">Berkelbacteria bacterium GW2011_GWE1_39_12</name>
    <dbReference type="NCBI Taxonomy" id="1618337"/>
    <lineage>
        <taxon>Bacteria</taxon>
        <taxon>Candidatus Berkelbacteria</taxon>
    </lineage>
</organism>
<accession>A0A0G4B6E5</accession>
<dbReference type="STRING" id="1618337.UT28_C0001G0802"/>
<dbReference type="EMBL" id="CP011213">
    <property type="protein sequence ID" value="AKM82582.1"/>
    <property type="molecule type" value="Genomic_DNA"/>
</dbReference>
<evidence type="ECO:0000313" key="1">
    <source>
        <dbReference type="EMBL" id="AKM82582.1"/>
    </source>
</evidence>
<name>A0A0G4B6E5_9BACT</name>
<dbReference type="Proteomes" id="UP000035648">
    <property type="component" value="Chromosome"/>
</dbReference>